<dbReference type="PROSITE" id="PS50835">
    <property type="entry name" value="IG_LIKE"/>
    <property type="match status" value="2"/>
</dbReference>
<reference evidence="6" key="1">
    <citation type="submission" date="2025-08" db="UniProtKB">
        <authorList>
            <consortium name="Ensembl"/>
        </authorList>
    </citation>
    <scope>IDENTIFICATION</scope>
</reference>
<proteinExistence type="predicted"/>
<dbReference type="Proteomes" id="UP001108240">
    <property type="component" value="Unplaced"/>
</dbReference>
<evidence type="ECO:0000256" key="2">
    <source>
        <dbReference type="ARBA" id="ARBA00022692"/>
    </source>
</evidence>
<name>A0A8C1C5U6_CYPCA</name>
<dbReference type="InterPro" id="IPR050671">
    <property type="entry name" value="CD300_family_receptors"/>
</dbReference>
<dbReference type="SMART" id="SM00406">
    <property type="entry name" value="IGv"/>
    <property type="match status" value="2"/>
</dbReference>
<protein>
    <recommendedName>
        <fullName evidence="5">Ig-like domain-containing protein</fullName>
    </recommendedName>
</protein>
<dbReference type="GO" id="GO:0005886">
    <property type="term" value="C:plasma membrane"/>
    <property type="evidence" value="ECO:0007669"/>
    <property type="project" value="TreeGrafter"/>
</dbReference>
<evidence type="ECO:0000313" key="7">
    <source>
        <dbReference type="Proteomes" id="UP001108240"/>
    </source>
</evidence>
<dbReference type="SUPFAM" id="SSF48726">
    <property type="entry name" value="Immunoglobulin"/>
    <property type="match status" value="4"/>
</dbReference>
<dbReference type="GeneTree" id="ENSGT00950000182977"/>
<keyword evidence="4" id="KW-0732">Signal</keyword>
<keyword evidence="3" id="KW-0472">Membrane</keyword>
<dbReference type="InterPro" id="IPR013106">
    <property type="entry name" value="Ig_V-set"/>
</dbReference>
<dbReference type="PANTHER" id="PTHR11860">
    <property type="entry name" value="POLYMERIC-IMMUNOGLOBULIN RECEPTOR"/>
    <property type="match status" value="1"/>
</dbReference>
<comment type="subcellular location">
    <subcellularLocation>
        <location evidence="1">Membrane</location>
    </subcellularLocation>
</comment>
<dbReference type="InterPro" id="IPR036179">
    <property type="entry name" value="Ig-like_dom_sf"/>
</dbReference>
<dbReference type="AlphaFoldDB" id="A0A8C1C5U6"/>
<sequence>MKILLIFFTFYLISAAVRCFSVTGYSGGSVLVDSRKLWYGNSAKYMYKLPEWRTIINDKKHDSWINEGRFTLFRNDVGNLMIYIRDLNQQDAGDYWIKYHGQWSIDMTLNVTDDSCCKVSKTVIVKTGETANFSCEYSYNHIHDPKIIFKEGKDSIEKIYSRWKKKDRFSISDDKHINLFSVRITAVTPDDGGVYLCGVWIDRHSYTYSIITTVHLNIIDSCCGASKTVRVNSGETAAFSCEYSKHQRYFRKIIFKTENDIIDEVISTTDKLYQKERLSIYDNRQNLFSVRITAVTPDDGGVYLCGVWIDRHSYSYYIINTVHLHIISKYKVGTSSVSSYSGGGLMIKCEHPQYKTKPKYICKESDGCSERKSPGVQDEWMENGDVSLYDDTRAGVLMVFFRELKAADAGTYRCGVKESDYTESFTELQLSVKHDAKYPNSMTESVYLGEEVNISCQFPEEHKVHFCKEDDNHICQNISSSKVTEMSGSSERNEERVVTVSISNVSVRDAGVYWCGAETRDTYLTFISLTTKIQLNLMNLTPVQGRSSRKLSPSVPWMISTAPLLIQIPANHQPLHGAFTRWRT</sequence>
<dbReference type="SMART" id="SM00409">
    <property type="entry name" value="IG"/>
    <property type="match status" value="4"/>
</dbReference>
<dbReference type="GO" id="GO:0004888">
    <property type="term" value="F:transmembrane signaling receptor activity"/>
    <property type="evidence" value="ECO:0007669"/>
    <property type="project" value="TreeGrafter"/>
</dbReference>
<keyword evidence="2" id="KW-0812">Transmembrane</keyword>
<organism evidence="6 7">
    <name type="scientific">Cyprinus carpio carpio</name>
    <dbReference type="NCBI Taxonomy" id="630221"/>
    <lineage>
        <taxon>Eukaryota</taxon>
        <taxon>Metazoa</taxon>
        <taxon>Chordata</taxon>
        <taxon>Craniata</taxon>
        <taxon>Vertebrata</taxon>
        <taxon>Euteleostomi</taxon>
        <taxon>Actinopterygii</taxon>
        <taxon>Neopterygii</taxon>
        <taxon>Teleostei</taxon>
        <taxon>Ostariophysi</taxon>
        <taxon>Cypriniformes</taxon>
        <taxon>Cyprinidae</taxon>
        <taxon>Cyprininae</taxon>
        <taxon>Cyprinus</taxon>
    </lineage>
</organism>
<dbReference type="InterPro" id="IPR007110">
    <property type="entry name" value="Ig-like_dom"/>
</dbReference>
<keyword evidence="7" id="KW-1185">Reference proteome</keyword>
<feature type="domain" description="Ig-like" evidence="5">
    <location>
        <begin position="125"/>
        <end position="199"/>
    </location>
</feature>
<accession>A0A8C1C5U6</accession>
<dbReference type="PANTHER" id="PTHR11860:SF118">
    <property type="entry name" value="CMRF35-LIKE MOLECULE 3-RELATED"/>
    <property type="match status" value="1"/>
</dbReference>
<evidence type="ECO:0000256" key="3">
    <source>
        <dbReference type="ARBA" id="ARBA00023136"/>
    </source>
</evidence>
<reference evidence="6" key="2">
    <citation type="submission" date="2025-09" db="UniProtKB">
        <authorList>
            <consortium name="Ensembl"/>
        </authorList>
    </citation>
    <scope>IDENTIFICATION</scope>
</reference>
<feature type="domain" description="Ig-like" evidence="5">
    <location>
        <begin position="362"/>
        <end position="431"/>
    </location>
</feature>
<dbReference type="Gene3D" id="2.60.40.10">
    <property type="entry name" value="Immunoglobulins"/>
    <property type="match status" value="5"/>
</dbReference>
<evidence type="ECO:0000259" key="5">
    <source>
        <dbReference type="PROSITE" id="PS50835"/>
    </source>
</evidence>
<evidence type="ECO:0000313" key="6">
    <source>
        <dbReference type="Ensembl" id="ENSCCRP00000042572.2"/>
    </source>
</evidence>
<dbReference type="InterPro" id="IPR013783">
    <property type="entry name" value="Ig-like_fold"/>
</dbReference>
<evidence type="ECO:0000256" key="4">
    <source>
        <dbReference type="SAM" id="SignalP"/>
    </source>
</evidence>
<dbReference type="InterPro" id="IPR003599">
    <property type="entry name" value="Ig_sub"/>
</dbReference>
<evidence type="ECO:0000256" key="1">
    <source>
        <dbReference type="ARBA" id="ARBA00004370"/>
    </source>
</evidence>
<dbReference type="Pfam" id="PF07686">
    <property type="entry name" value="V-set"/>
    <property type="match status" value="2"/>
</dbReference>
<feature type="signal peptide" evidence="4">
    <location>
        <begin position="1"/>
        <end position="19"/>
    </location>
</feature>
<feature type="chain" id="PRO_5039953874" description="Ig-like domain-containing protein" evidence="4">
    <location>
        <begin position="20"/>
        <end position="584"/>
    </location>
</feature>
<dbReference type="Ensembl" id="ENSCCRT00000046129.2">
    <property type="protein sequence ID" value="ENSCCRP00000042572.2"/>
    <property type="gene ID" value="ENSCCRG00000022686.2"/>
</dbReference>